<dbReference type="InterPro" id="IPR036789">
    <property type="entry name" value="Ribosomal_uL6-like_a/b-dom_sf"/>
</dbReference>
<sequence length="252" mass="27448">MFAPARRRCAQCVARTSIQHSELIPAFLVPALSRLSAPRAFTTTSPCQSKIGSDPLSIPQGVTFNIIAPSGKGRGTRVQPMSTVQIKGPLGELSMEIPNYVNINQDPKLGGPTLTIQDSTDAKQKSMWGTTRAYLHNHILGVSEGHSAILRFVGVGFRASVENTATTVESEYPGQKFVNLKVGYSHPVELGIPKGVTASTPQPTRLLLEGPEKEVVMQFAANIRMWRKPEPYKGKGIFVNGETIKLKNKKIK</sequence>
<dbReference type="InterPro" id="IPR019906">
    <property type="entry name" value="Ribosomal_uL6_bac-type"/>
</dbReference>
<evidence type="ECO:0000256" key="4">
    <source>
        <dbReference type="RuleBase" id="RU003869"/>
    </source>
</evidence>
<accession>A0A6A7AD62</accession>
<feature type="domain" description="Large ribosomal subunit protein uL6 alpha-beta" evidence="5">
    <location>
        <begin position="78"/>
        <end position="145"/>
    </location>
</feature>
<dbReference type="GO" id="GO:0006412">
    <property type="term" value="P:translation"/>
    <property type="evidence" value="ECO:0007669"/>
    <property type="project" value="InterPro"/>
</dbReference>
<dbReference type="Proteomes" id="UP000799424">
    <property type="component" value="Unassembled WGS sequence"/>
</dbReference>
<evidence type="ECO:0000313" key="6">
    <source>
        <dbReference type="EMBL" id="KAF2830658.1"/>
    </source>
</evidence>
<dbReference type="SUPFAM" id="SSF56053">
    <property type="entry name" value="Ribosomal protein L6"/>
    <property type="match status" value="2"/>
</dbReference>
<organism evidence="6 7">
    <name type="scientific">Ophiobolus disseminans</name>
    <dbReference type="NCBI Taxonomy" id="1469910"/>
    <lineage>
        <taxon>Eukaryota</taxon>
        <taxon>Fungi</taxon>
        <taxon>Dikarya</taxon>
        <taxon>Ascomycota</taxon>
        <taxon>Pezizomycotina</taxon>
        <taxon>Dothideomycetes</taxon>
        <taxon>Pleosporomycetidae</taxon>
        <taxon>Pleosporales</taxon>
        <taxon>Pleosporineae</taxon>
        <taxon>Phaeosphaeriaceae</taxon>
        <taxon>Ophiobolus</taxon>
    </lineage>
</organism>
<keyword evidence="7" id="KW-1185">Reference proteome</keyword>
<dbReference type="EMBL" id="MU006219">
    <property type="protein sequence ID" value="KAF2830658.1"/>
    <property type="molecule type" value="Genomic_DNA"/>
</dbReference>
<dbReference type="GO" id="GO:0005762">
    <property type="term" value="C:mitochondrial large ribosomal subunit"/>
    <property type="evidence" value="ECO:0007669"/>
    <property type="project" value="TreeGrafter"/>
</dbReference>
<proteinExistence type="inferred from homology"/>
<dbReference type="InterPro" id="IPR020040">
    <property type="entry name" value="Ribosomal_uL6_a/b-dom"/>
</dbReference>
<dbReference type="Gene3D" id="3.90.930.12">
    <property type="entry name" value="Ribosomal protein L6, alpha-beta domain"/>
    <property type="match status" value="2"/>
</dbReference>
<evidence type="ECO:0000256" key="2">
    <source>
        <dbReference type="ARBA" id="ARBA00022980"/>
    </source>
</evidence>
<dbReference type="InterPro" id="IPR002358">
    <property type="entry name" value="Ribosomal_uL6_CS"/>
</dbReference>
<dbReference type="PROSITE" id="PS00525">
    <property type="entry name" value="RIBOSOMAL_L6_1"/>
    <property type="match status" value="1"/>
</dbReference>
<keyword evidence="3 4" id="KW-0687">Ribonucleoprotein</keyword>
<dbReference type="PANTHER" id="PTHR11655">
    <property type="entry name" value="60S/50S RIBOSOMAL PROTEIN L6/L9"/>
    <property type="match status" value="1"/>
</dbReference>
<dbReference type="GO" id="GO:0003735">
    <property type="term" value="F:structural constituent of ribosome"/>
    <property type="evidence" value="ECO:0007669"/>
    <property type="project" value="InterPro"/>
</dbReference>
<dbReference type="PRINTS" id="PR00059">
    <property type="entry name" value="RIBOSOMALL6"/>
</dbReference>
<reference evidence="6" key="1">
    <citation type="journal article" date="2020" name="Stud. Mycol.">
        <title>101 Dothideomycetes genomes: a test case for predicting lifestyles and emergence of pathogens.</title>
        <authorList>
            <person name="Haridas S."/>
            <person name="Albert R."/>
            <person name="Binder M."/>
            <person name="Bloem J."/>
            <person name="Labutti K."/>
            <person name="Salamov A."/>
            <person name="Andreopoulos B."/>
            <person name="Baker S."/>
            <person name="Barry K."/>
            <person name="Bills G."/>
            <person name="Bluhm B."/>
            <person name="Cannon C."/>
            <person name="Castanera R."/>
            <person name="Culley D."/>
            <person name="Daum C."/>
            <person name="Ezra D."/>
            <person name="Gonzalez J."/>
            <person name="Henrissat B."/>
            <person name="Kuo A."/>
            <person name="Liang C."/>
            <person name="Lipzen A."/>
            <person name="Lutzoni F."/>
            <person name="Magnuson J."/>
            <person name="Mondo S."/>
            <person name="Nolan M."/>
            <person name="Ohm R."/>
            <person name="Pangilinan J."/>
            <person name="Park H.-J."/>
            <person name="Ramirez L."/>
            <person name="Alfaro M."/>
            <person name="Sun H."/>
            <person name="Tritt A."/>
            <person name="Yoshinaga Y."/>
            <person name="Zwiers L.-H."/>
            <person name="Turgeon B."/>
            <person name="Goodwin S."/>
            <person name="Spatafora J."/>
            <person name="Crous P."/>
            <person name="Grigoriev I."/>
        </authorList>
    </citation>
    <scope>NUCLEOTIDE SEQUENCE</scope>
    <source>
        <strain evidence="6">CBS 113818</strain>
    </source>
</reference>
<dbReference type="GO" id="GO:0019843">
    <property type="term" value="F:rRNA binding"/>
    <property type="evidence" value="ECO:0007669"/>
    <property type="project" value="InterPro"/>
</dbReference>
<evidence type="ECO:0000259" key="5">
    <source>
        <dbReference type="Pfam" id="PF00347"/>
    </source>
</evidence>
<dbReference type="PANTHER" id="PTHR11655:SF14">
    <property type="entry name" value="LARGE RIBOSOMAL SUBUNIT PROTEIN UL6M"/>
    <property type="match status" value="1"/>
</dbReference>
<gene>
    <name evidence="6" type="ORF">CC86DRAFT_316125</name>
</gene>
<dbReference type="InterPro" id="IPR000702">
    <property type="entry name" value="Ribosomal_uL6-like"/>
</dbReference>
<keyword evidence="2 4" id="KW-0689">Ribosomal protein</keyword>
<evidence type="ECO:0000256" key="3">
    <source>
        <dbReference type="ARBA" id="ARBA00023274"/>
    </source>
</evidence>
<feature type="domain" description="Large ribosomal subunit protein uL6 alpha-beta" evidence="5">
    <location>
        <begin position="176"/>
        <end position="237"/>
    </location>
</feature>
<dbReference type="Pfam" id="PF00347">
    <property type="entry name" value="Ribosomal_L6"/>
    <property type="match status" value="2"/>
</dbReference>
<dbReference type="OrthoDB" id="540873at2759"/>
<comment type="similarity">
    <text evidence="1 4">Belongs to the universal ribosomal protein uL6 family.</text>
</comment>
<evidence type="ECO:0000256" key="1">
    <source>
        <dbReference type="ARBA" id="ARBA00009356"/>
    </source>
</evidence>
<dbReference type="AlphaFoldDB" id="A0A6A7AD62"/>
<evidence type="ECO:0000313" key="7">
    <source>
        <dbReference type="Proteomes" id="UP000799424"/>
    </source>
</evidence>
<name>A0A6A7AD62_9PLEO</name>
<dbReference type="FunFam" id="3.90.930.12:FF:000001">
    <property type="entry name" value="50S ribosomal protein L6"/>
    <property type="match status" value="1"/>
</dbReference>
<protein>
    <submittedName>
        <fullName evidence="6">60S ribosomal protein-like protein L6</fullName>
    </submittedName>
</protein>